<protein>
    <recommendedName>
        <fullName evidence="2">SGNH hydrolase-type esterase domain-containing protein</fullName>
    </recommendedName>
</protein>
<dbReference type="Gene3D" id="3.40.50.1110">
    <property type="entry name" value="SGNH hydrolase"/>
    <property type="match status" value="1"/>
</dbReference>
<reference evidence="3 4" key="1">
    <citation type="submission" date="2015-09" db="EMBL/GenBank/DDBJ databases">
        <title>Draft genome sequence of Alicyclobacillus ferrooxydans DSM 22381.</title>
        <authorList>
            <person name="Hemp J."/>
        </authorList>
    </citation>
    <scope>NUCLEOTIDE SEQUENCE [LARGE SCALE GENOMIC DNA]</scope>
    <source>
        <strain evidence="3 4">TC-34</strain>
    </source>
</reference>
<sequence length="251" mass="28633">MERNLYVALGDSVTAGYSATHPSLGFTTHVAEFCSKQGLANRTLVIAKNGWTSRDIGNAVHTLPPAVWEAANVLTLIAGGNDLRRLLRRQYLSLSGAPISPQMVAKQLDEFTVYMDHLCSFLKQKNIPHIILATIYNPVPHFPLGVDAIEGLNQVTRQIAEHYKFGLIHVYERFRNNEALYIEGYRNGRFEDLASPFRRPIHPNNMGHREIAHLINEYLSGEAIPKPKPKHRREPNRRQLRGRLRTRRKAW</sequence>
<dbReference type="Pfam" id="PF13472">
    <property type="entry name" value="Lipase_GDSL_2"/>
    <property type="match status" value="1"/>
</dbReference>
<feature type="region of interest" description="Disordered" evidence="1">
    <location>
        <begin position="223"/>
        <end position="251"/>
    </location>
</feature>
<dbReference type="AlphaFoldDB" id="A0A0P9F2I7"/>
<dbReference type="RefSeq" id="WP_054967352.1">
    <property type="nucleotide sequence ID" value="NZ_LJCO01000008.1"/>
</dbReference>
<evidence type="ECO:0000313" key="4">
    <source>
        <dbReference type="Proteomes" id="UP000050482"/>
    </source>
</evidence>
<gene>
    <name evidence="3" type="ORF">AN477_01205</name>
</gene>
<dbReference type="InterPro" id="IPR013830">
    <property type="entry name" value="SGNH_hydro"/>
</dbReference>
<comment type="caution">
    <text evidence="3">The sequence shown here is derived from an EMBL/GenBank/DDBJ whole genome shotgun (WGS) entry which is preliminary data.</text>
</comment>
<keyword evidence="4" id="KW-1185">Reference proteome</keyword>
<feature type="domain" description="SGNH hydrolase-type esterase" evidence="2">
    <location>
        <begin position="8"/>
        <end position="209"/>
    </location>
</feature>
<name>A0A0P9F2I7_9BACL</name>
<dbReference type="InterPro" id="IPR036514">
    <property type="entry name" value="SGNH_hydro_sf"/>
</dbReference>
<evidence type="ECO:0000259" key="2">
    <source>
        <dbReference type="Pfam" id="PF13472"/>
    </source>
</evidence>
<feature type="compositionally biased region" description="Basic residues" evidence="1">
    <location>
        <begin position="227"/>
        <end position="251"/>
    </location>
</feature>
<accession>A0A0P9F2I7</accession>
<dbReference type="STRING" id="471514.AN477_01205"/>
<dbReference type="OrthoDB" id="26855at2"/>
<dbReference type="SUPFAM" id="SSF52266">
    <property type="entry name" value="SGNH hydrolase"/>
    <property type="match status" value="1"/>
</dbReference>
<evidence type="ECO:0000313" key="3">
    <source>
        <dbReference type="EMBL" id="KPV45576.1"/>
    </source>
</evidence>
<proteinExistence type="predicted"/>
<dbReference type="Proteomes" id="UP000050482">
    <property type="component" value="Unassembled WGS sequence"/>
</dbReference>
<evidence type="ECO:0000256" key="1">
    <source>
        <dbReference type="SAM" id="MobiDB-lite"/>
    </source>
</evidence>
<dbReference type="EMBL" id="LJCO01000008">
    <property type="protein sequence ID" value="KPV45576.1"/>
    <property type="molecule type" value="Genomic_DNA"/>
</dbReference>
<organism evidence="3 4">
    <name type="scientific">Alicyclobacillus ferrooxydans</name>
    <dbReference type="NCBI Taxonomy" id="471514"/>
    <lineage>
        <taxon>Bacteria</taxon>
        <taxon>Bacillati</taxon>
        <taxon>Bacillota</taxon>
        <taxon>Bacilli</taxon>
        <taxon>Bacillales</taxon>
        <taxon>Alicyclobacillaceae</taxon>
        <taxon>Alicyclobacillus</taxon>
    </lineage>
</organism>
<dbReference type="PATRIC" id="fig|471514.4.peg.224"/>